<dbReference type="eggNOG" id="ENOG502SXZQ">
    <property type="taxonomic scope" value="Eukaryota"/>
</dbReference>
<feature type="domain" description="RecQ mediated genome instability protein 1 OB-fold" evidence="1">
    <location>
        <begin position="5"/>
        <end position="155"/>
    </location>
</feature>
<dbReference type="FunCoup" id="A5DZ36">
    <property type="interactions" value="27"/>
</dbReference>
<dbReference type="Gene3D" id="2.40.50.770">
    <property type="entry name" value="RecQ-mediated genome instability protein Rmi1, C-terminal domain"/>
    <property type="match status" value="1"/>
</dbReference>
<keyword evidence="3" id="KW-1185">Reference proteome</keyword>
<evidence type="ECO:0000313" key="3">
    <source>
        <dbReference type="Proteomes" id="UP000001996"/>
    </source>
</evidence>
<dbReference type="AlphaFoldDB" id="A5DZ36"/>
<organism evidence="2 3">
    <name type="scientific">Lodderomyces elongisporus (strain ATCC 11503 / CBS 2605 / JCM 1781 / NBRC 1676 / NRRL YB-4239)</name>
    <name type="common">Yeast</name>
    <name type="synonym">Saccharomyces elongisporus</name>
    <dbReference type="NCBI Taxonomy" id="379508"/>
    <lineage>
        <taxon>Eukaryota</taxon>
        <taxon>Fungi</taxon>
        <taxon>Dikarya</taxon>
        <taxon>Ascomycota</taxon>
        <taxon>Saccharomycotina</taxon>
        <taxon>Pichiomycetes</taxon>
        <taxon>Debaryomycetaceae</taxon>
        <taxon>Candida/Lodderomyces clade</taxon>
        <taxon>Lodderomyces</taxon>
    </lineage>
</organism>
<reference evidence="2 3" key="1">
    <citation type="journal article" date="2009" name="Nature">
        <title>Evolution of pathogenicity and sexual reproduction in eight Candida genomes.</title>
        <authorList>
            <person name="Butler G."/>
            <person name="Rasmussen M.D."/>
            <person name="Lin M.F."/>
            <person name="Santos M.A."/>
            <person name="Sakthikumar S."/>
            <person name="Munro C.A."/>
            <person name="Rheinbay E."/>
            <person name="Grabherr M."/>
            <person name="Forche A."/>
            <person name="Reedy J.L."/>
            <person name="Agrafioti I."/>
            <person name="Arnaud M.B."/>
            <person name="Bates S."/>
            <person name="Brown A.J."/>
            <person name="Brunke S."/>
            <person name="Costanzo M.C."/>
            <person name="Fitzpatrick D.A."/>
            <person name="de Groot P.W."/>
            <person name="Harris D."/>
            <person name="Hoyer L.L."/>
            <person name="Hube B."/>
            <person name="Klis F.M."/>
            <person name="Kodira C."/>
            <person name="Lennard N."/>
            <person name="Logue M.E."/>
            <person name="Martin R."/>
            <person name="Neiman A.M."/>
            <person name="Nikolaou E."/>
            <person name="Quail M.A."/>
            <person name="Quinn J."/>
            <person name="Santos M.C."/>
            <person name="Schmitzberger F.F."/>
            <person name="Sherlock G."/>
            <person name="Shah P."/>
            <person name="Silverstein K.A."/>
            <person name="Skrzypek M.S."/>
            <person name="Soll D."/>
            <person name="Staggs R."/>
            <person name="Stansfield I."/>
            <person name="Stumpf M.P."/>
            <person name="Sudbery P.E."/>
            <person name="Srikantha T."/>
            <person name="Zeng Q."/>
            <person name="Berman J."/>
            <person name="Berriman M."/>
            <person name="Heitman J."/>
            <person name="Gow N.A."/>
            <person name="Lorenz M.C."/>
            <person name="Birren B.W."/>
            <person name="Kellis M."/>
            <person name="Cuomo C.A."/>
        </authorList>
    </citation>
    <scope>NUCLEOTIDE SEQUENCE [LARGE SCALE GENOMIC DNA]</scope>
    <source>
        <strain evidence="3">ATCC 11503 / BCRC 21390 / CBS 2605 / JCM 1781 / NBRC 1676 / NRRL YB-4239</strain>
    </source>
</reference>
<proteinExistence type="predicted"/>
<dbReference type="Proteomes" id="UP000001996">
    <property type="component" value="Unassembled WGS sequence"/>
</dbReference>
<dbReference type="GeneID" id="5232974"/>
<dbReference type="STRING" id="379508.A5DZ36"/>
<gene>
    <name evidence="2" type="ORF">LELG_02623</name>
</gene>
<dbReference type="OMA" id="CFAYEYN"/>
<evidence type="ECO:0000313" key="2">
    <source>
        <dbReference type="EMBL" id="EDK44444.1"/>
    </source>
</evidence>
<dbReference type="HOGENOM" id="CLU_112152_0_0_1"/>
<dbReference type="VEuPathDB" id="FungiDB:LELG_02623"/>
<name>A5DZ36_LODEL</name>
<evidence type="ECO:0000259" key="1">
    <source>
        <dbReference type="Pfam" id="PF08585"/>
    </source>
</evidence>
<dbReference type="EMBL" id="CH981526">
    <property type="protein sequence ID" value="EDK44444.1"/>
    <property type="molecule type" value="Genomic_DNA"/>
</dbReference>
<protein>
    <recommendedName>
        <fullName evidence="1">RecQ mediated genome instability protein 1 OB-fold domain-containing protein</fullName>
    </recommendedName>
</protein>
<dbReference type="InterPro" id="IPR013894">
    <property type="entry name" value="RMI1_OB"/>
</dbReference>
<dbReference type="InterPro" id="IPR042470">
    <property type="entry name" value="RMI1_N_C_sf"/>
</dbReference>
<dbReference type="KEGG" id="lel:PVL30_003471"/>
<accession>A5DZ36</accession>
<dbReference type="Pfam" id="PF08585">
    <property type="entry name" value="RMI1_N_C"/>
    <property type="match status" value="1"/>
</dbReference>
<dbReference type="InParanoid" id="A5DZ36"/>
<sequence length="182" mass="20287">MSYVPSNYSETTLASLSHVVMFHVLWVENIAKSKVAQLDEWKDFIDPHNASADRIKKSRVIREVRDEGDRDGEATEGDTAYIGNTNGTAIYKLLLRDGFNNFSYAYEAEPLRFMRQENTGTPMPIRLGGRLIVKQGAPIKRGVLFLTHKNCEYKGINPADAALVRTLNDGAAARAIDLLSRG</sequence>
<dbReference type="OrthoDB" id="341511at2759"/>